<evidence type="ECO:0000259" key="21">
    <source>
        <dbReference type="PROSITE" id="PS50056"/>
    </source>
</evidence>
<dbReference type="InterPro" id="IPR029021">
    <property type="entry name" value="Prot-tyrosine_phosphatase-like"/>
</dbReference>
<protein>
    <recommendedName>
        <fullName evidence="17">Receptor-type tyrosine-protein phosphatase alpha</fullName>
        <ecNumber evidence="4">3.1.3.48</ecNumber>
    </recommendedName>
</protein>
<evidence type="ECO:0000256" key="4">
    <source>
        <dbReference type="ARBA" id="ARBA00013064"/>
    </source>
</evidence>
<keyword evidence="12" id="KW-0965">Cell junction</keyword>
<comment type="function">
    <text evidence="16">Tyrosine protein phosphatase which is involved in integrin-mediated focal adhesion formation. Following integrin engagement, specifically recruits BCAR3, BCAR1 and CRK to focal adhesions thereby promoting SRC-mediated phosphorylation of BRAC1 and the subsequent activation of PAK and small GTPase RAC1 and CDC42.</text>
</comment>
<keyword evidence="8" id="KW-0732">Signal</keyword>
<evidence type="ECO:0000256" key="14">
    <source>
        <dbReference type="ARBA" id="ARBA00023136"/>
    </source>
</evidence>
<keyword evidence="14 19" id="KW-0472">Membrane</keyword>
<feature type="compositionally biased region" description="Polar residues" evidence="18">
    <location>
        <begin position="220"/>
        <end position="231"/>
    </location>
</feature>
<evidence type="ECO:0000313" key="23">
    <source>
        <dbReference type="Proteomes" id="UP000694380"/>
    </source>
</evidence>
<evidence type="ECO:0000313" key="22">
    <source>
        <dbReference type="Ensembl" id="ENSCPBP00000035294.1"/>
    </source>
</evidence>
<dbReference type="GO" id="GO:0004725">
    <property type="term" value="F:protein tyrosine phosphatase activity"/>
    <property type="evidence" value="ECO:0007669"/>
    <property type="project" value="UniProtKB-EC"/>
</dbReference>
<keyword evidence="5" id="KW-1003">Cell membrane</keyword>
<feature type="domain" description="Tyrosine specific protein phosphatases" evidence="21">
    <location>
        <begin position="624"/>
        <end position="695"/>
    </location>
</feature>
<evidence type="ECO:0000256" key="17">
    <source>
        <dbReference type="ARBA" id="ARBA00074216"/>
    </source>
</evidence>
<keyword evidence="6" id="KW-0597">Phosphoprotein</keyword>
<dbReference type="InterPro" id="IPR016336">
    <property type="entry name" value="Tyr_Pase_rcpt_a/e-type"/>
</dbReference>
<feature type="compositionally biased region" description="Polar residues" evidence="18">
    <location>
        <begin position="389"/>
        <end position="398"/>
    </location>
</feature>
<evidence type="ECO:0000256" key="1">
    <source>
        <dbReference type="ARBA" id="ARBA00004246"/>
    </source>
</evidence>
<dbReference type="InterPro" id="IPR016130">
    <property type="entry name" value="Tyr_Pase_AS"/>
</dbReference>
<dbReference type="AlphaFoldDB" id="A0A8C3IMY0"/>
<feature type="region of interest" description="Disordered" evidence="18">
    <location>
        <begin position="327"/>
        <end position="349"/>
    </location>
</feature>
<accession>A0A8C3IMY0</accession>
<evidence type="ECO:0000256" key="3">
    <source>
        <dbReference type="ARBA" id="ARBA00007765"/>
    </source>
</evidence>
<keyword evidence="11" id="KW-0904">Protein phosphatase</keyword>
<evidence type="ECO:0000256" key="11">
    <source>
        <dbReference type="ARBA" id="ARBA00022912"/>
    </source>
</evidence>
<feature type="domain" description="Tyrosine-protein phosphatase" evidence="20">
    <location>
        <begin position="736"/>
        <end position="994"/>
    </location>
</feature>
<dbReference type="GeneTree" id="ENSGT00940000159585"/>
<comment type="similarity">
    <text evidence="3">Belongs to the protein-tyrosine phosphatase family. Receptor class 4 subfamily.</text>
</comment>
<dbReference type="EC" id="3.1.3.48" evidence="4"/>
<dbReference type="Gene3D" id="3.90.190.10">
    <property type="entry name" value="Protein tyrosine phosphatase superfamily"/>
    <property type="match status" value="2"/>
</dbReference>
<name>A0A8C3IMY0_CHRPI</name>
<evidence type="ECO:0000256" key="6">
    <source>
        <dbReference type="ARBA" id="ARBA00022553"/>
    </source>
</evidence>
<evidence type="ECO:0000256" key="18">
    <source>
        <dbReference type="SAM" id="MobiDB-lite"/>
    </source>
</evidence>
<keyword evidence="7 19" id="KW-0812">Transmembrane</keyword>
<feature type="compositionally biased region" description="Polar residues" evidence="18">
    <location>
        <begin position="327"/>
        <end position="337"/>
    </location>
</feature>
<dbReference type="PANTHER" id="PTHR19134">
    <property type="entry name" value="RECEPTOR-TYPE TYROSINE-PROTEIN PHOSPHATASE"/>
    <property type="match status" value="1"/>
</dbReference>
<evidence type="ECO:0000256" key="12">
    <source>
        <dbReference type="ARBA" id="ARBA00022949"/>
    </source>
</evidence>
<dbReference type="PRINTS" id="PR00700">
    <property type="entry name" value="PRTYPHPHTASE"/>
</dbReference>
<feature type="compositionally biased region" description="Basic and acidic residues" evidence="18">
    <location>
        <begin position="1"/>
        <end position="17"/>
    </location>
</feature>
<dbReference type="InterPro" id="IPR003595">
    <property type="entry name" value="Tyr_Pase_cat"/>
</dbReference>
<dbReference type="PROSITE" id="PS50056">
    <property type="entry name" value="TYR_PHOSPHATASE_2"/>
    <property type="match status" value="2"/>
</dbReference>
<proteinExistence type="inferred from homology"/>
<dbReference type="CDD" id="cd14621">
    <property type="entry name" value="R-PTPc-A-1"/>
    <property type="match status" value="1"/>
</dbReference>
<keyword evidence="15" id="KW-0325">Glycoprotein</keyword>
<feature type="region of interest" description="Disordered" evidence="18">
    <location>
        <begin position="50"/>
        <end position="88"/>
    </location>
</feature>
<evidence type="ECO:0000256" key="19">
    <source>
        <dbReference type="SAM" id="Phobius"/>
    </source>
</evidence>
<reference evidence="22" key="1">
    <citation type="submission" date="2025-08" db="UniProtKB">
        <authorList>
            <consortium name="Ensembl"/>
        </authorList>
    </citation>
    <scope>IDENTIFICATION</scope>
</reference>
<dbReference type="InterPro" id="IPR000387">
    <property type="entry name" value="Tyr_Pase_dom"/>
</dbReference>
<dbReference type="PIRSF" id="PIRSF002006">
    <property type="entry name" value="PTPR_alpha_epsilon"/>
    <property type="match status" value="1"/>
</dbReference>
<dbReference type="Pfam" id="PF00102">
    <property type="entry name" value="Y_phosphatase"/>
    <property type="match status" value="2"/>
</dbReference>
<feature type="compositionally biased region" description="Polar residues" evidence="18">
    <location>
        <begin position="262"/>
        <end position="286"/>
    </location>
</feature>
<comment type="subcellular location">
    <subcellularLocation>
        <location evidence="1">Cell junction</location>
        <location evidence="1">Focal adhesion</location>
    </subcellularLocation>
    <subcellularLocation>
        <location evidence="2">Cell membrane</location>
        <topology evidence="2">Single-pass type I membrane protein</topology>
    </subcellularLocation>
</comment>
<evidence type="ECO:0000256" key="7">
    <source>
        <dbReference type="ARBA" id="ARBA00022692"/>
    </source>
</evidence>
<reference evidence="22" key="2">
    <citation type="submission" date="2025-09" db="UniProtKB">
        <authorList>
            <consortium name="Ensembl"/>
        </authorList>
    </citation>
    <scope>IDENTIFICATION</scope>
</reference>
<dbReference type="InterPro" id="IPR000242">
    <property type="entry name" value="PTP_cat"/>
</dbReference>
<gene>
    <name evidence="22" type="primary">PTPRA</name>
</gene>
<feature type="region of interest" description="Disordered" evidence="18">
    <location>
        <begin position="220"/>
        <end position="309"/>
    </location>
</feature>
<feature type="transmembrane region" description="Helical" evidence="19">
    <location>
        <begin position="355"/>
        <end position="378"/>
    </location>
</feature>
<organism evidence="22 23">
    <name type="scientific">Chrysemys picta bellii</name>
    <name type="common">Western painted turtle</name>
    <name type="synonym">Emys bellii</name>
    <dbReference type="NCBI Taxonomy" id="8478"/>
    <lineage>
        <taxon>Eukaryota</taxon>
        <taxon>Metazoa</taxon>
        <taxon>Chordata</taxon>
        <taxon>Craniata</taxon>
        <taxon>Vertebrata</taxon>
        <taxon>Euteleostomi</taxon>
        <taxon>Archelosauria</taxon>
        <taxon>Testudinata</taxon>
        <taxon>Testudines</taxon>
        <taxon>Cryptodira</taxon>
        <taxon>Durocryptodira</taxon>
        <taxon>Testudinoidea</taxon>
        <taxon>Emydidae</taxon>
        <taxon>Chrysemys</taxon>
    </lineage>
</organism>
<dbReference type="Ensembl" id="ENSCPBT00000041397.1">
    <property type="protein sequence ID" value="ENSCPBP00000035294.1"/>
    <property type="gene ID" value="ENSCPBG00000024572.1"/>
</dbReference>
<evidence type="ECO:0000256" key="10">
    <source>
        <dbReference type="ARBA" id="ARBA00022801"/>
    </source>
</evidence>
<dbReference type="PROSITE" id="PS00383">
    <property type="entry name" value="TYR_PHOSPHATASE_1"/>
    <property type="match status" value="2"/>
</dbReference>
<evidence type="ECO:0000256" key="15">
    <source>
        <dbReference type="ARBA" id="ARBA00023180"/>
    </source>
</evidence>
<dbReference type="InterPro" id="IPR027262">
    <property type="entry name" value="Tyr_Pase_rcpt_alpha"/>
</dbReference>
<feature type="region of interest" description="Disordered" evidence="18">
    <location>
        <begin position="1"/>
        <end position="26"/>
    </location>
</feature>
<dbReference type="SMART" id="SM00404">
    <property type="entry name" value="PTPc_motif"/>
    <property type="match status" value="2"/>
</dbReference>
<evidence type="ECO:0000256" key="9">
    <source>
        <dbReference type="ARBA" id="ARBA00022737"/>
    </source>
</evidence>
<evidence type="ECO:0000259" key="20">
    <source>
        <dbReference type="PROSITE" id="PS50055"/>
    </source>
</evidence>
<dbReference type="PANTHER" id="PTHR19134:SF433">
    <property type="entry name" value="RECEPTOR-TYPE TYROSINE-PROTEIN PHOSPHATASE ALPHA"/>
    <property type="match status" value="1"/>
</dbReference>
<dbReference type="PROSITE" id="PS50055">
    <property type="entry name" value="TYR_PHOSPHATASE_PTP"/>
    <property type="match status" value="2"/>
</dbReference>
<evidence type="ECO:0000256" key="8">
    <source>
        <dbReference type="ARBA" id="ARBA00022729"/>
    </source>
</evidence>
<sequence length="1005" mass="112167">MGGRLTEARAPEKEAPRQSRSCPAGDAVRELFSSAAAGLSLARRAWSGPTAGRLRGRRAPRQGAEAGRPPPLPRGWSERGKCSGSTGRCGVTPESLAARYAPSPRQVLQSAGIAAEKSVCLSILGNLMVTALTQLQNCSCTQYLLIHESWRLTACVKVAQHPSVGTHLEKPVWDPKNLRMDDVLTMIKVNMDSWFFVLLLGSGLTCLGAHITTSVPPSIEHTSAMHSTKAPTSEPDGRKGTSPNSLNASSSTTVVTKAPGPTTMQATELPPNTTVSLLGNENRTMRTTVPAPGSTSSPPSTTYSAAQTASEDIKTVPAMGNITMAVTSPETIVTSGEPSKGPGDSDQERRDETPIIAVMVALSSLLVIVFIIIVLYMLRFKKYKQAGSHSNSFRLSNGRTDDTEPQSMPLLARSPSTNRKYPPLPVDKLEEEINRRMADDNKLFREEFNALPACPIQATCEAASKEENKEKNRYVNILPYDHSRVHLTPIEGVPDSDYINASFINGYQEKNKFIAAQGPKEETVNDFWRMIWEQNTATIVMVTNLKERKECKCAQYWPDQGCWTYGNIRVSVEDVTVLVDYTVRKFCIQQVGDVTNKKPQRLVTQFHFTSWPDFGVPFTPIGMLKFLKKVKTCNPQYAGAIVVHCSAGVGRTGTFIVIDAMLDMMHAERKVDVYGFVSRIRAQRCQMVQTDMQYVFIYQALLEHYLYGDTELEVTSLETHVQKIYNKVPGTSSNGLEEEFKKLTSIKIQNDKMRTGNLPANMKKNRVLQIIPYEFNRVIIPVKRGEENTDYVNASFIDGYRQKDSYIASQGPLQHTIEDFWRMIWEWKSCSIVMLTELEERGQEKCAQYWPSDGSVSYGDITMELKKEEECESYTVRDLLVTNTRENKSRQIRQFHFHGWPEVGIPSDGKGMINIIAAVQKQQQQSGNHPITVHCSAGAGRTGTFCALSTVLERVKAEGILDVFQTVKSLRLQRPHMVQTLEQYEFCYKVVQEYIDAFSDYANFK</sequence>
<evidence type="ECO:0000256" key="5">
    <source>
        <dbReference type="ARBA" id="ARBA00022475"/>
    </source>
</evidence>
<evidence type="ECO:0000256" key="13">
    <source>
        <dbReference type="ARBA" id="ARBA00022989"/>
    </source>
</evidence>
<keyword evidence="23" id="KW-1185">Reference proteome</keyword>
<dbReference type="PIRSF" id="PIRSF500808">
    <property type="entry name" value="PTPR_alpha"/>
    <property type="match status" value="1"/>
</dbReference>
<dbReference type="GO" id="GO:0005886">
    <property type="term" value="C:plasma membrane"/>
    <property type="evidence" value="ECO:0007669"/>
    <property type="project" value="UniProtKB-SubCell"/>
</dbReference>
<dbReference type="GO" id="GO:0005925">
    <property type="term" value="C:focal adhesion"/>
    <property type="evidence" value="ECO:0007669"/>
    <property type="project" value="UniProtKB-SubCell"/>
</dbReference>
<feature type="compositionally biased region" description="Polar residues" evidence="18">
    <location>
        <begin position="241"/>
        <end position="255"/>
    </location>
</feature>
<dbReference type="FunFam" id="3.90.190.10:FF:000007">
    <property type="entry name" value="Receptor-type tyrosine-protein phosphatase alpha"/>
    <property type="match status" value="1"/>
</dbReference>
<dbReference type="Proteomes" id="UP000694380">
    <property type="component" value="Unplaced"/>
</dbReference>
<dbReference type="SMART" id="SM00194">
    <property type="entry name" value="PTPc"/>
    <property type="match status" value="2"/>
</dbReference>
<keyword evidence="10" id="KW-0378">Hydrolase</keyword>
<feature type="region of interest" description="Disordered" evidence="18">
    <location>
        <begin position="389"/>
        <end position="424"/>
    </location>
</feature>
<evidence type="ECO:0000256" key="2">
    <source>
        <dbReference type="ARBA" id="ARBA00004251"/>
    </source>
</evidence>
<feature type="compositionally biased region" description="Low complexity" evidence="18">
    <location>
        <begin position="287"/>
        <end position="309"/>
    </location>
</feature>
<dbReference type="CDD" id="cd14623">
    <property type="entry name" value="R-PTPc-A-2"/>
    <property type="match status" value="1"/>
</dbReference>
<feature type="domain" description="Tyrosine-protein phosphatase" evidence="20">
    <location>
        <begin position="444"/>
        <end position="704"/>
    </location>
</feature>
<feature type="domain" description="Tyrosine specific protein phosphatases" evidence="21">
    <location>
        <begin position="910"/>
        <end position="985"/>
    </location>
</feature>
<dbReference type="InterPro" id="IPR050348">
    <property type="entry name" value="Protein-Tyr_Phosphatase"/>
</dbReference>
<dbReference type="SUPFAM" id="SSF52799">
    <property type="entry name" value="(Phosphotyrosine protein) phosphatases II"/>
    <property type="match status" value="2"/>
</dbReference>
<dbReference type="GO" id="GO:0043235">
    <property type="term" value="C:receptor complex"/>
    <property type="evidence" value="ECO:0007669"/>
    <property type="project" value="Ensembl"/>
</dbReference>
<dbReference type="FunFam" id="3.90.190.10:FF:000021">
    <property type="entry name" value="Receptor-type tyrosine-protein phosphatase alpha"/>
    <property type="match status" value="1"/>
</dbReference>
<keyword evidence="13 19" id="KW-1133">Transmembrane helix</keyword>
<evidence type="ECO:0000256" key="16">
    <source>
        <dbReference type="ARBA" id="ARBA00054255"/>
    </source>
</evidence>
<keyword evidence="9" id="KW-0677">Repeat</keyword>